<protein>
    <submittedName>
        <fullName evidence="6">TetR family transcriptional regulator</fullName>
    </submittedName>
</protein>
<keyword evidence="1" id="KW-0805">Transcription regulation</keyword>
<gene>
    <name evidence="6" type="ORF">FAZ98_28080</name>
</gene>
<feature type="domain" description="HTH tetR-type" evidence="5">
    <location>
        <begin position="28"/>
        <end position="88"/>
    </location>
</feature>
<dbReference type="SUPFAM" id="SSF46689">
    <property type="entry name" value="Homeodomain-like"/>
    <property type="match status" value="1"/>
</dbReference>
<evidence type="ECO:0000256" key="1">
    <source>
        <dbReference type="ARBA" id="ARBA00023015"/>
    </source>
</evidence>
<dbReference type="PANTHER" id="PTHR47506">
    <property type="entry name" value="TRANSCRIPTIONAL REGULATORY PROTEIN"/>
    <property type="match status" value="1"/>
</dbReference>
<dbReference type="AlphaFoldDB" id="A0A7Z2JJS7"/>
<organism evidence="6 7">
    <name type="scientific">Paraburkholderia acidisoli</name>
    <dbReference type="NCBI Taxonomy" id="2571748"/>
    <lineage>
        <taxon>Bacteria</taxon>
        <taxon>Pseudomonadati</taxon>
        <taxon>Pseudomonadota</taxon>
        <taxon>Betaproteobacteria</taxon>
        <taxon>Burkholderiales</taxon>
        <taxon>Burkholderiaceae</taxon>
        <taxon>Paraburkholderia</taxon>
    </lineage>
</organism>
<dbReference type="Pfam" id="PF00440">
    <property type="entry name" value="TetR_N"/>
    <property type="match status" value="1"/>
</dbReference>
<dbReference type="InterPro" id="IPR001647">
    <property type="entry name" value="HTH_TetR"/>
</dbReference>
<dbReference type="Gene3D" id="1.10.10.60">
    <property type="entry name" value="Homeodomain-like"/>
    <property type="match status" value="1"/>
</dbReference>
<evidence type="ECO:0000259" key="5">
    <source>
        <dbReference type="PROSITE" id="PS50977"/>
    </source>
</evidence>
<dbReference type="RefSeq" id="WP_158956208.1">
    <property type="nucleotide sequence ID" value="NZ_CP046915.1"/>
</dbReference>
<accession>A0A7Z2JJS7</accession>
<dbReference type="OrthoDB" id="9798857at2"/>
<feature type="DNA-binding region" description="H-T-H motif" evidence="4">
    <location>
        <begin position="51"/>
        <end position="70"/>
    </location>
</feature>
<dbReference type="SUPFAM" id="SSF48498">
    <property type="entry name" value="Tetracyclin repressor-like, C-terminal domain"/>
    <property type="match status" value="1"/>
</dbReference>
<proteinExistence type="predicted"/>
<sequence length="224" mass="23633">MIFIIFFAATVPRSSSASTTQPALSKKEATHERILEVASRALRRHGLDGVGVADVMKEAGLTHGGFYAHFESREALLAEALARVRRDMAAVIARRVAQQRAGQRSAFRVLIESYLASANLSAFETACPVAALGSELARCTQPGPQRSDTLQTAARDLATDLIGGVRKALPEAVPATAAPVIASTLVGALQLARMLADQPKEAEAVLASARSALLNQYDVPACGN</sequence>
<dbReference type="Proteomes" id="UP000433577">
    <property type="component" value="Chromosome 3"/>
</dbReference>
<keyword evidence="7" id="KW-1185">Reference proteome</keyword>
<evidence type="ECO:0000313" key="6">
    <source>
        <dbReference type="EMBL" id="QGZ65604.1"/>
    </source>
</evidence>
<dbReference type="PRINTS" id="PR00455">
    <property type="entry name" value="HTHTETR"/>
</dbReference>
<name>A0A7Z2JJS7_9BURK</name>
<dbReference type="InterPro" id="IPR036271">
    <property type="entry name" value="Tet_transcr_reg_TetR-rel_C_sf"/>
</dbReference>
<dbReference type="GO" id="GO:0003677">
    <property type="term" value="F:DNA binding"/>
    <property type="evidence" value="ECO:0007669"/>
    <property type="project" value="UniProtKB-UniRule"/>
</dbReference>
<dbReference type="Gene3D" id="1.10.357.10">
    <property type="entry name" value="Tetracycline Repressor, domain 2"/>
    <property type="match status" value="1"/>
</dbReference>
<dbReference type="PROSITE" id="PS50977">
    <property type="entry name" value="HTH_TETR_2"/>
    <property type="match status" value="1"/>
</dbReference>
<dbReference type="KEGG" id="pacs:FAZ98_28080"/>
<keyword evidence="3" id="KW-0804">Transcription</keyword>
<evidence type="ECO:0000313" key="7">
    <source>
        <dbReference type="Proteomes" id="UP000433577"/>
    </source>
</evidence>
<keyword evidence="2 4" id="KW-0238">DNA-binding</keyword>
<reference evidence="6 7" key="1">
    <citation type="submission" date="2019-12" db="EMBL/GenBank/DDBJ databases">
        <title>Paraburkholderia acidiphila 7Q-K02 sp. nov and Paraburkholderia acidisoli DHF22 sp. nov., two strains isolated from forest soil.</title>
        <authorList>
            <person name="Gao Z."/>
            <person name="Qiu L."/>
        </authorList>
    </citation>
    <scope>NUCLEOTIDE SEQUENCE [LARGE SCALE GENOMIC DNA]</scope>
    <source>
        <strain evidence="6 7">DHF22</strain>
    </source>
</reference>
<dbReference type="PANTHER" id="PTHR47506:SF7">
    <property type="entry name" value="TRANSCRIPTIONAL REGULATORY PROTEIN"/>
    <property type="match status" value="1"/>
</dbReference>
<evidence type="ECO:0000256" key="2">
    <source>
        <dbReference type="ARBA" id="ARBA00023125"/>
    </source>
</evidence>
<evidence type="ECO:0000256" key="3">
    <source>
        <dbReference type="ARBA" id="ARBA00023163"/>
    </source>
</evidence>
<dbReference type="InterPro" id="IPR009057">
    <property type="entry name" value="Homeodomain-like_sf"/>
</dbReference>
<dbReference type="EMBL" id="CP046915">
    <property type="protein sequence ID" value="QGZ65604.1"/>
    <property type="molecule type" value="Genomic_DNA"/>
</dbReference>
<evidence type="ECO:0000256" key="4">
    <source>
        <dbReference type="PROSITE-ProRule" id="PRU00335"/>
    </source>
</evidence>